<name>A0A0E9XR92_ANGAN</name>
<evidence type="ECO:0000313" key="1">
    <source>
        <dbReference type="EMBL" id="JAI05238.1"/>
    </source>
</evidence>
<dbReference type="EMBL" id="GBXM01003340">
    <property type="protein sequence ID" value="JAI05238.1"/>
    <property type="molecule type" value="Transcribed_RNA"/>
</dbReference>
<sequence>MLTNKSHFNNSKQYVKCTSFNVPMMHGGSISLPYVLFLSTPIRIF</sequence>
<protein>
    <submittedName>
        <fullName evidence="1">Uncharacterized protein</fullName>
    </submittedName>
</protein>
<reference evidence="1" key="2">
    <citation type="journal article" date="2015" name="Fish Shellfish Immunol.">
        <title>Early steps in the European eel (Anguilla anguilla)-Vibrio vulnificus interaction in the gills: Role of the RtxA13 toxin.</title>
        <authorList>
            <person name="Callol A."/>
            <person name="Pajuelo D."/>
            <person name="Ebbesson L."/>
            <person name="Teles M."/>
            <person name="MacKenzie S."/>
            <person name="Amaro C."/>
        </authorList>
    </citation>
    <scope>NUCLEOTIDE SEQUENCE</scope>
</reference>
<accession>A0A0E9XR92</accession>
<organism evidence="1">
    <name type="scientific">Anguilla anguilla</name>
    <name type="common">European freshwater eel</name>
    <name type="synonym">Muraena anguilla</name>
    <dbReference type="NCBI Taxonomy" id="7936"/>
    <lineage>
        <taxon>Eukaryota</taxon>
        <taxon>Metazoa</taxon>
        <taxon>Chordata</taxon>
        <taxon>Craniata</taxon>
        <taxon>Vertebrata</taxon>
        <taxon>Euteleostomi</taxon>
        <taxon>Actinopterygii</taxon>
        <taxon>Neopterygii</taxon>
        <taxon>Teleostei</taxon>
        <taxon>Anguilliformes</taxon>
        <taxon>Anguillidae</taxon>
        <taxon>Anguilla</taxon>
    </lineage>
</organism>
<dbReference type="AlphaFoldDB" id="A0A0E9XR92"/>
<reference evidence="1" key="1">
    <citation type="submission" date="2014-11" db="EMBL/GenBank/DDBJ databases">
        <authorList>
            <person name="Amaro Gonzalez C."/>
        </authorList>
    </citation>
    <scope>NUCLEOTIDE SEQUENCE</scope>
</reference>
<proteinExistence type="predicted"/>